<feature type="region of interest" description="Disordered" evidence="1">
    <location>
        <begin position="65"/>
        <end position="110"/>
    </location>
</feature>
<evidence type="ECO:0000313" key="2">
    <source>
        <dbReference type="EMBL" id="GEX89109.1"/>
    </source>
</evidence>
<organism evidence="2">
    <name type="scientific">Tanacetum cinerariifolium</name>
    <name type="common">Dalmatian daisy</name>
    <name type="synonym">Chrysanthemum cinerariifolium</name>
    <dbReference type="NCBI Taxonomy" id="118510"/>
    <lineage>
        <taxon>Eukaryota</taxon>
        <taxon>Viridiplantae</taxon>
        <taxon>Streptophyta</taxon>
        <taxon>Embryophyta</taxon>
        <taxon>Tracheophyta</taxon>
        <taxon>Spermatophyta</taxon>
        <taxon>Magnoliopsida</taxon>
        <taxon>eudicotyledons</taxon>
        <taxon>Gunneridae</taxon>
        <taxon>Pentapetalae</taxon>
        <taxon>asterids</taxon>
        <taxon>campanulids</taxon>
        <taxon>Asterales</taxon>
        <taxon>Asteraceae</taxon>
        <taxon>Asteroideae</taxon>
        <taxon>Anthemideae</taxon>
        <taxon>Anthemidinae</taxon>
        <taxon>Tanacetum</taxon>
    </lineage>
</organism>
<keyword evidence="2" id="KW-0687">Ribonucleoprotein</keyword>
<feature type="compositionally biased region" description="Polar residues" evidence="1">
    <location>
        <begin position="68"/>
        <end position="83"/>
    </location>
</feature>
<feature type="compositionally biased region" description="Polar residues" evidence="1">
    <location>
        <begin position="97"/>
        <end position="107"/>
    </location>
</feature>
<evidence type="ECO:0000256" key="1">
    <source>
        <dbReference type="SAM" id="MobiDB-lite"/>
    </source>
</evidence>
<feature type="compositionally biased region" description="Acidic residues" evidence="1">
    <location>
        <begin position="86"/>
        <end position="96"/>
    </location>
</feature>
<dbReference type="EMBL" id="BKCJ010137037">
    <property type="protein sequence ID" value="GEX89109.1"/>
    <property type="molecule type" value="Genomic_DNA"/>
</dbReference>
<reference evidence="2" key="1">
    <citation type="journal article" date="2019" name="Sci. Rep.">
        <title>Draft genome of Tanacetum cinerariifolium, the natural source of mosquito coil.</title>
        <authorList>
            <person name="Yamashiro T."/>
            <person name="Shiraishi A."/>
            <person name="Satake H."/>
            <person name="Nakayama K."/>
        </authorList>
    </citation>
    <scope>NUCLEOTIDE SEQUENCE</scope>
</reference>
<dbReference type="GO" id="GO:0005840">
    <property type="term" value="C:ribosome"/>
    <property type="evidence" value="ECO:0007669"/>
    <property type="project" value="UniProtKB-KW"/>
</dbReference>
<accession>A0A699HDS0</accession>
<feature type="compositionally biased region" description="Basic and acidic residues" evidence="1">
    <location>
        <begin position="354"/>
        <end position="366"/>
    </location>
</feature>
<feature type="region of interest" description="Disordered" evidence="1">
    <location>
        <begin position="354"/>
        <end position="374"/>
    </location>
</feature>
<sequence>MAKRMKCVTKQARLILPYGMLLTRLFDFIIGENPKLKNESYVLYDYVMNPLAAQLERKTIMDRGTISGRHSTSSTTFNQPSSHLNDDDDDDDDDGNNEGTSRASTPSPIRVLALEKTKTTKALEITSLKRRVKKLKKKKMSRTHKLKRLYKGRIKAIDADEDITLVNDQDDADDVEMFDVTYLLGEEVFINKDDVVKEVNAAGELNAASIATTNSAAATITTEEVTLAKVLAELKALKPKVKGVFIQGPSESITTTISSKKLQDKGKGIMVEEPVKPKKKERIKLDEEAALKLQGKFEEEQRLAREKAQKELEANIALIEIWDDVQAKIDADYQLTKRMVNTFKSISSELVEGNSKRAGEEIEQERSKKKKIDDDEETTKLKKLMGIIPNEEEVAIDAIPLAVKYLKIVDWKIHKEGRKSYYQTIRADGSFKMYMVFNRMLKEFDKEDLEDLYSLVKAKYGLTRPVKDLDLLLWGDLKTMFEPHVEDQVWKKQHGYKVLE</sequence>
<gene>
    <name evidence="2" type="ORF">Tci_361084</name>
</gene>
<protein>
    <submittedName>
        <fullName evidence="2">Ribosomal protein L7Ae/L30e/S12e/Gadd45</fullName>
    </submittedName>
</protein>
<proteinExistence type="predicted"/>
<keyword evidence="2" id="KW-0689">Ribosomal protein</keyword>
<comment type="caution">
    <text evidence="2">The sequence shown here is derived from an EMBL/GenBank/DDBJ whole genome shotgun (WGS) entry which is preliminary data.</text>
</comment>
<dbReference type="AlphaFoldDB" id="A0A699HDS0"/>
<name>A0A699HDS0_TANCI</name>